<reference evidence="1 2" key="1">
    <citation type="submission" date="2020-08" db="EMBL/GenBank/DDBJ databases">
        <title>Genomic Encyclopedia of Type Strains, Phase IV (KMG-IV): sequencing the most valuable type-strain genomes for metagenomic binning, comparative biology and taxonomic classification.</title>
        <authorList>
            <person name="Goeker M."/>
        </authorList>
    </citation>
    <scope>NUCLEOTIDE SEQUENCE [LARGE SCALE GENOMIC DNA]</scope>
    <source>
        <strain evidence="1 2">DSM 26575</strain>
    </source>
</reference>
<evidence type="ECO:0000313" key="1">
    <source>
        <dbReference type="EMBL" id="MBB3965330.1"/>
    </source>
</evidence>
<comment type="caution">
    <text evidence="1">The sequence shown here is derived from an EMBL/GenBank/DDBJ whole genome shotgun (WGS) entry which is preliminary data.</text>
</comment>
<organism evidence="1 2">
    <name type="scientific">Rhizobium metallidurans</name>
    <dbReference type="NCBI Taxonomy" id="1265931"/>
    <lineage>
        <taxon>Bacteria</taxon>
        <taxon>Pseudomonadati</taxon>
        <taxon>Pseudomonadota</taxon>
        <taxon>Alphaproteobacteria</taxon>
        <taxon>Hyphomicrobiales</taxon>
        <taxon>Rhizobiaceae</taxon>
        <taxon>Rhizobium/Agrobacterium group</taxon>
        <taxon>Rhizobium</taxon>
    </lineage>
</organism>
<evidence type="ECO:0000313" key="2">
    <source>
        <dbReference type="Proteomes" id="UP000582090"/>
    </source>
</evidence>
<accession>A0A7W6CX79</accession>
<keyword evidence="2" id="KW-1185">Reference proteome</keyword>
<name>A0A7W6CX79_9HYPH</name>
<sequence>MNGMAENMEHEGFDLPFLLKEIDILADELSKLPPSMDRTALELRLAQMRQIVELRHTRRGMKNLDPN</sequence>
<proteinExistence type="predicted"/>
<gene>
    <name evidence="1" type="ORF">GGQ67_003003</name>
</gene>
<dbReference type="EMBL" id="JACIDW010000009">
    <property type="protein sequence ID" value="MBB3965330.1"/>
    <property type="molecule type" value="Genomic_DNA"/>
</dbReference>
<dbReference type="AlphaFoldDB" id="A0A7W6CX79"/>
<dbReference type="Proteomes" id="UP000582090">
    <property type="component" value="Unassembled WGS sequence"/>
</dbReference>
<protein>
    <submittedName>
        <fullName evidence="1">Uncharacterized protein</fullName>
    </submittedName>
</protein>
<dbReference type="RefSeq" id="WP_018898056.1">
    <property type="nucleotide sequence ID" value="NZ_JACIDW010000009.1"/>
</dbReference>